<evidence type="ECO:0000313" key="1">
    <source>
        <dbReference type="EMBL" id="KZW00667.1"/>
    </source>
</evidence>
<organism evidence="1 2">
    <name type="scientific">Exidia glandulosa HHB12029</name>
    <dbReference type="NCBI Taxonomy" id="1314781"/>
    <lineage>
        <taxon>Eukaryota</taxon>
        <taxon>Fungi</taxon>
        <taxon>Dikarya</taxon>
        <taxon>Basidiomycota</taxon>
        <taxon>Agaricomycotina</taxon>
        <taxon>Agaricomycetes</taxon>
        <taxon>Auriculariales</taxon>
        <taxon>Exidiaceae</taxon>
        <taxon>Exidia</taxon>
    </lineage>
</organism>
<dbReference type="InParanoid" id="A0A165NFF6"/>
<protein>
    <submittedName>
        <fullName evidence="1">Uncharacterized protein</fullName>
    </submittedName>
</protein>
<dbReference type="EMBL" id="KV425899">
    <property type="protein sequence ID" value="KZW00667.1"/>
    <property type="molecule type" value="Genomic_DNA"/>
</dbReference>
<sequence>MDPPRCVRSSARLAALRHSERVIPSGVGVRKKFIGDSVQASCTSDPARVASGCGTLARFACPVSQGCMPGRSWQGSLQHNYRLTSKNSGGMTNERCQCLSPTHSWHAEPYVNVLDQFRAPRLC</sequence>
<proteinExistence type="predicted"/>
<keyword evidence="2" id="KW-1185">Reference proteome</keyword>
<gene>
    <name evidence="1" type="ORF">EXIGLDRAFT_133466</name>
</gene>
<reference evidence="1 2" key="1">
    <citation type="journal article" date="2016" name="Mol. Biol. Evol.">
        <title>Comparative Genomics of Early-Diverging Mushroom-Forming Fungi Provides Insights into the Origins of Lignocellulose Decay Capabilities.</title>
        <authorList>
            <person name="Nagy L.G."/>
            <person name="Riley R."/>
            <person name="Tritt A."/>
            <person name="Adam C."/>
            <person name="Daum C."/>
            <person name="Floudas D."/>
            <person name="Sun H."/>
            <person name="Yadav J.S."/>
            <person name="Pangilinan J."/>
            <person name="Larsson K.H."/>
            <person name="Matsuura K."/>
            <person name="Barry K."/>
            <person name="Labutti K."/>
            <person name="Kuo R."/>
            <person name="Ohm R.A."/>
            <person name="Bhattacharya S.S."/>
            <person name="Shirouzu T."/>
            <person name="Yoshinaga Y."/>
            <person name="Martin F.M."/>
            <person name="Grigoriev I.V."/>
            <person name="Hibbett D.S."/>
        </authorList>
    </citation>
    <scope>NUCLEOTIDE SEQUENCE [LARGE SCALE GENOMIC DNA]</scope>
    <source>
        <strain evidence="1 2">HHB12029</strain>
    </source>
</reference>
<dbReference type="AlphaFoldDB" id="A0A165NFF6"/>
<name>A0A165NFF6_EXIGL</name>
<evidence type="ECO:0000313" key="2">
    <source>
        <dbReference type="Proteomes" id="UP000077266"/>
    </source>
</evidence>
<accession>A0A165NFF6</accession>
<dbReference type="Proteomes" id="UP000077266">
    <property type="component" value="Unassembled WGS sequence"/>
</dbReference>